<gene>
    <name evidence="5" type="ORF">DYU11_19165</name>
</gene>
<dbReference type="AlphaFoldDB" id="A0A418M6N5"/>
<sequence length="327" mass="37144">MVIKAKDGAGRYISYESKYQVETDERAGLTQKQISALNAGIPWSITELVMENVKITHALSQTDQDIVLRTEQNEPTVDLFVQLNGLSNIRRCHQANRHYQSGQCNLVYTPAYEGDLHLQGPSVSTFAVQFSPGLFRRFLDDQHGIDFLDSLAEDMDKEKAHSLAPFNPSATPAMKAILYAFLNCPFVGLTKRLFLEAKLLELLALQIEQVSATQSRPATGLRKDDVDKLITVRNWLDEHFLQPTTLLEIARSVGLNDFKLKKGFRTLFNTTVFGYLTDLRMNHARQLLLERQQTVAEVADTLGYQYVHHFSHAFRKHFGYLPSELRA</sequence>
<comment type="caution">
    <text evidence="5">The sequence shown here is derived from an EMBL/GenBank/DDBJ whole genome shotgun (WGS) entry which is preliminary data.</text>
</comment>
<keyword evidence="6" id="KW-1185">Reference proteome</keyword>
<dbReference type="SMART" id="SM00342">
    <property type="entry name" value="HTH_ARAC"/>
    <property type="match status" value="1"/>
</dbReference>
<keyword evidence="1" id="KW-0805">Transcription regulation</keyword>
<dbReference type="PANTHER" id="PTHR47893:SF1">
    <property type="entry name" value="REGULATORY PROTEIN PCHR"/>
    <property type="match status" value="1"/>
</dbReference>
<dbReference type="Proteomes" id="UP000283523">
    <property type="component" value="Unassembled WGS sequence"/>
</dbReference>
<dbReference type="InterPro" id="IPR009057">
    <property type="entry name" value="Homeodomain-like_sf"/>
</dbReference>
<reference evidence="5 6" key="1">
    <citation type="submission" date="2018-08" db="EMBL/GenBank/DDBJ databases">
        <title>Fibrisoma montanum sp. nov., isolated from Danxia mountain soil.</title>
        <authorList>
            <person name="Huang Y."/>
        </authorList>
    </citation>
    <scope>NUCLEOTIDE SEQUENCE [LARGE SCALE GENOMIC DNA]</scope>
    <source>
        <strain evidence="5 6">HYT19</strain>
    </source>
</reference>
<dbReference type="Gene3D" id="1.10.10.60">
    <property type="entry name" value="Homeodomain-like"/>
    <property type="match status" value="2"/>
</dbReference>
<dbReference type="OrthoDB" id="799767at2"/>
<accession>A0A418M6N5</accession>
<dbReference type="SUPFAM" id="SSF46689">
    <property type="entry name" value="Homeodomain-like"/>
    <property type="match status" value="2"/>
</dbReference>
<dbReference type="PRINTS" id="PR00032">
    <property type="entry name" value="HTHARAC"/>
</dbReference>
<dbReference type="InterPro" id="IPR018062">
    <property type="entry name" value="HTH_AraC-typ_CS"/>
</dbReference>
<dbReference type="EMBL" id="QXED01000005">
    <property type="protein sequence ID" value="RIV21524.1"/>
    <property type="molecule type" value="Genomic_DNA"/>
</dbReference>
<dbReference type="RefSeq" id="WP_119669316.1">
    <property type="nucleotide sequence ID" value="NZ_QXED01000005.1"/>
</dbReference>
<organism evidence="5 6">
    <name type="scientific">Fibrisoma montanum</name>
    <dbReference type="NCBI Taxonomy" id="2305895"/>
    <lineage>
        <taxon>Bacteria</taxon>
        <taxon>Pseudomonadati</taxon>
        <taxon>Bacteroidota</taxon>
        <taxon>Cytophagia</taxon>
        <taxon>Cytophagales</taxon>
        <taxon>Spirosomataceae</taxon>
        <taxon>Fibrisoma</taxon>
    </lineage>
</organism>
<dbReference type="PROSITE" id="PS00041">
    <property type="entry name" value="HTH_ARAC_FAMILY_1"/>
    <property type="match status" value="1"/>
</dbReference>
<protein>
    <submittedName>
        <fullName evidence="5">AraC family transcriptional regulator</fullName>
    </submittedName>
</protein>
<dbReference type="Pfam" id="PF12833">
    <property type="entry name" value="HTH_18"/>
    <property type="match status" value="1"/>
</dbReference>
<dbReference type="InterPro" id="IPR018060">
    <property type="entry name" value="HTH_AraC"/>
</dbReference>
<dbReference type="InterPro" id="IPR020449">
    <property type="entry name" value="Tscrpt_reg_AraC-type_HTH"/>
</dbReference>
<evidence type="ECO:0000256" key="1">
    <source>
        <dbReference type="ARBA" id="ARBA00023015"/>
    </source>
</evidence>
<name>A0A418M6N5_9BACT</name>
<feature type="domain" description="HTH araC/xylS-type" evidence="4">
    <location>
        <begin position="230"/>
        <end position="327"/>
    </location>
</feature>
<evidence type="ECO:0000256" key="2">
    <source>
        <dbReference type="ARBA" id="ARBA00023125"/>
    </source>
</evidence>
<keyword evidence="3" id="KW-0804">Transcription</keyword>
<dbReference type="PROSITE" id="PS01124">
    <property type="entry name" value="HTH_ARAC_FAMILY_2"/>
    <property type="match status" value="1"/>
</dbReference>
<evidence type="ECO:0000313" key="5">
    <source>
        <dbReference type="EMBL" id="RIV21524.1"/>
    </source>
</evidence>
<proteinExistence type="predicted"/>
<dbReference type="GO" id="GO:0043565">
    <property type="term" value="F:sequence-specific DNA binding"/>
    <property type="evidence" value="ECO:0007669"/>
    <property type="project" value="InterPro"/>
</dbReference>
<dbReference type="InterPro" id="IPR053142">
    <property type="entry name" value="PchR_regulatory_protein"/>
</dbReference>
<keyword evidence="2" id="KW-0238">DNA-binding</keyword>
<dbReference type="PANTHER" id="PTHR47893">
    <property type="entry name" value="REGULATORY PROTEIN PCHR"/>
    <property type="match status" value="1"/>
</dbReference>
<evidence type="ECO:0000259" key="4">
    <source>
        <dbReference type="PROSITE" id="PS01124"/>
    </source>
</evidence>
<evidence type="ECO:0000256" key="3">
    <source>
        <dbReference type="ARBA" id="ARBA00023163"/>
    </source>
</evidence>
<dbReference type="GO" id="GO:0003700">
    <property type="term" value="F:DNA-binding transcription factor activity"/>
    <property type="evidence" value="ECO:0007669"/>
    <property type="project" value="InterPro"/>
</dbReference>
<evidence type="ECO:0000313" key="6">
    <source>
        <dbReference type="Proteomes" id="UP000283523"/>
    </source>
</evidence>